<dbReference type="Gene3D" id="6.10.140.670">
    <property type="match status" value="1"/>
</dbReference>
<feature type="compositionally biased region" description="Basic and acidic residues" evidence="1">
    <location>
        <begin position="133"/>
        <end position="157"/>
    </location>
</feature>
<dbReference type="GO" id="GO:0006357">
    <property type="term" value="P:regulation of transcription by RNA polymerase II"/>
    <property type="evidence" value="ECO:0007669"/>
    <property type="project" value="TreeGrafter"/>
</dbReference>
<evidence type="ECO:0000313" key="4">
    <source>
        <dbReference type="Proteomes" id="UP000275385"/>
    </source>
</evidence>
<protein>
    <recommendedName>
        <fullName evidence="2">SCA7 domain-containing protein</fullName>
    </recommendedName>
</protein>
<feature type="compositionally biased region" description="Polar residues" evidence="1">
    <location>
        <begin position="395"/>
        <end position="407"/>
    </location>
</feature>
<dbReference type="GO" id="GO:0031048">
    <property type="term" value="P:regulatory ncRNA-mediated heterochromatin formation"/>
    <property type="evidence" value="ECO:0007669"/>
    <property type="project" value="TreeGrafter"/>
</dbReference>
<dbReference type="PANTHER" id="PTHR47805:SF1">
    <property type="entry name" value="SAGA-ASSOCIATED FACTOR 73"/>
    <property type="match status" value="1"/>
</dbReference>
<dbReference type="STRING" id="177199.A0A420YBA8"/>
<evidence type="ECO:0000256" key="1">
    <source>
        <dbReference type="SAM" id="MobiDB-lite"/>
    </source>
</evidence>
<dbReference type="PROSITE" id="PS51505">
    <property type="entry name" value="SCA7"/>
    <property type="match status" value="1"/>
</dbReference>
<dbReference type="Proteomes" id="UP000275385">
    <property type="component" value="Unassembled WGS sequence"/>
</dbReference>
<dbReference type="InterPro" id="IPR037804">
    <property type="entry name" value="SGF73"/>
</dbReference>
<keyword evidence="4" id="KW-1185">Reference proteome</keyword>
<feature type="compositionally biased region" description="Acidic residues" evidence="1">
    <location>
        <begin position="166"/>
        <end position="177"/>
    </location>
</feature>
<proteinExistence type="predicted"/>
<sequence length="425" mass="45944">MADSRKDEDTTIKVASAKKHPVLKEKHVNGPIKLKKPAPKFNKAGNWQEGSIVQDKKRSASKTIPGTTEAPSPGPVVNQLDENARETFATGRPLEDPPDLQQCKLCKKSILRTAATEHINACIKIKKEKAQRKKEAREARERAREAERKEELRKNGGGEDGAGGDGGDDDSDDDDDGGLGGKKPNAGKTTSKKVGGKKTDVGGKKRKAENDADKAPKAKKKKDEPKAKGAKPKGPVDVERQCGVILPNGQPCARSLTCKSHSMGAKRAVPGRSLPYDMLLAAYQKKNQAKLQKAALDANAPVEEEDDPNVEIDSDEETAAVMNALAHWNPQPLVPQPVFAPIRREYQLARLHEQLQTATNGGRLSIFRVVRPPDPQPDLFADIEDAPGEPDTVAPQGTFSRRSSGFSAMSGVQPVQRQPSISGRA</sequence>
<feature type="compositionally biased region" description="Polar residues" evidence="1">
    <location>
        <begin position="413"/>
        <end position="425"/>
    </location>
</feature>
<dbReference type="EMBL" id="QVQW01000023">
    <property type="protein sequence ID" value="RKU45163.1"/>
    <property type="molecule type" value="Genomic_DNA"/>
</dbReference>
<dbReference type="GO" id="GO:1904802">
    <property type="term" value="P:RITS complex assembly"/>
    <property type="evidence" value="ECO:0007669"/>
    <property type="project" value="TreeGrafter"/>
</dbReference>
<dbReference type="Pfam" id="PF08313">
    <property type="entry name" value="SCA7"/>
    <property type="match status" value="1"/>
</dbReference>
<feature type="domain" description="SCA7" evidence="2">
    <location>
        <begin position="229"/>
        <end position="295"/>
    </location>
</feature>
<organism evidence="3 4">
    <name type="scientific">Coniochaeta pulveracea</name>
    <dbReference type="NCBI Taxonomy" id="177199"/>
    <lineage>
        <taxon>Eukaryota</taxon>
        <taxon>Fungi</taxon>
        <taxon>Dikarya</taxon>
        <taxon>Ascomycota</taxon>
        <taxon>Pezizomycotina</taxon>
        <taxon>Sordariomycetes</taxon>
        <taxon>Sordariomycetidae</taxon>
        <taxon>Coniochaetales</taxon>
        <taxon>Coniochaetaceae</taxon>
        <taxon>Coniochaeta</taxon>
    </lineage>
</organism>
<evidence type="ECO:0000259" key="2">
    <source>
        <dbReference type="PROSITE" id="PS51505"/>
    </source>
</evidence>
<dbReference type="InterPro" id="IPR013243">
    <property type="entry name" value="SCA7_dom"/>
</dbReference>
<dbReference type="OrthoDB" id="21678at2759"/>
<feature type="region of interest" description="Disordered" evidence="1">
    <location>
        <begin position="1"/>
        <end position="101"/>
    </location>
</feature>
<comment type="caution">
    <text evidence="3">The sequence shown here is derived from an EMBL/GenBank/DDBJ whole genome shotgun (WGS) entry which is preliminary data.</text>
</comment>
<reference evidence="3 4" key="1">
    <citation type="submission" date="2018-08" db="EMBL/GenBank/DDBJ databases">
        <title>Draft genome of the lignicolous fungus Coniochaeta pulveracea.</title>
        <authorList>
            <person name="Borstlap C.J."/>
            <person name="De Witt R.N."/>
            <person name="Botha A."/>
            <person name="Volschenk H."/>
        </authorList>
    </citation>
    <scope>NUCLEOTIDE SEQUENCE [LARGE SCALE GENOMIC DNA]</scope>
    <source>
        <strain evidence="3 4">CAB683</strain>
    </source>
</reference>
<name>A0A420YBA8_9PEZI</name>
<dbReference type="GO" id="GO:0000124">
    <property type="term" value="C:SAGA complex"/>
    <property type="evidence" value="ECO:0007669"/>
    <property type="project" value="InterPro"/>
</dbReference>
<feature type="compositionally biased region" description="Polar residues" evidence="1">
    <location>
        <begin position="61"/>
        <end position="70"/>
    </location>
</feature>
<accession>A0A420YBA8</accession>
<gene>
    <name evidence="3" type="ORF">DL546_006189</name>
</gene>
<feature type="region of interest" description="Disordered" evidence="1">
    <location>
        <begin position="375"/>
        <end position="425"/>
    </location>
</feature>
<feature type="compositionally biased region" description="Basic and acidic residues" evidence="1">
    <location>
        <begin position="1"/>
        <end position="11"/>
    </location>
</feature>
<evidence type="ECO:0000313" key="3">
    <source>
        <dbReference type="EMBL" id="RKU45163.1"/>
    </source>
</evidence>
<feature type="region of interest" description="Disordered" evidence="1">
    <location>
        <begin position="124"/>
        <end position="236"/>
    </location>
</feature>
<dbReference type="PANTHER" id="PTHR47805">
    <property type="entry name" value="SAGA-ASSOCIATED FACTOR 73"/>
    <property type="match status" value="1"/>
</dbReference>
<feature type="compositionally biased region" description="Basic and acidic residues" evidence="1">
    <location>
        <begin position="197"/>
        <end position="227"/>
    </location>
</feature>
<dbReference type="AlphaFoldDB" id="A0A420YBA8"/>